<dbReference type="Proteomes" id="UP001234581">
    <property type="component" value="Unassembled WGS sequence"/>
</dbReference>
<dbReference type="GeneID" id="83219390"/>
<dbReference type="AlphaFoldDB" id="A0AAD7USJ3"/>
<gene>
    <name evidence="2" type="ORF">O0I10_012001</name>
</gene>
<dbReference type="Pfam" id="PF00078">
    <property type="entry name" value="RVT_1"/>
    <property type="match status" value="1"/>
</dbReference>
<protein>
    <recommendedName>
        <fullName evidence="1">Reverse transcriptase domain-containing protein</fullName>
    </recommendedName>
</protein>
<proteinExistence type="predicted"/>
<reference evidence="2 3" key="1">
    <citation type="submission" date="2023-03" db="EMBL/GenBank/DDBJ databases">
        <title>Genome sequence of Lichtheimia ornata CBS 291.66.</title>
        <authorList>
            <person name="Mohabir J.T."/>
            <person name="Shea T.P."/>
            <person name="Kurbessoian T."/>
            <person name="Berby B."/>
            <person name="Fontaine J."/>
            <person name="Livny J."/>
            <person name="Gnirke A."/>
            <person name="Stajich J.E."/>
            <person name="Cuomo C.A."/>
        </authorList>
    </citation>
    <scope>NUCLEOTIDE SEQUENCE [LARGE SCALE GENOMIC DNA]</scope>
    <source>
        <strain evidence="2">CBS 291.66</strain>
    </source>
</reference>
<comment type="caution">
    <text evidence="2">The sequence shown here is derived from an EMBL/GenBank/DDBJ whole genome shotgun (WGS) entry which is preliminary data.</text>
</comment>
<dbReference type="EMBL" id="JARTCD010000107">
    <property type="protein sequence ID" value="KAJ8652378.1"/>
    <property type="molecule type" value="Genomic_DNA"/>
</dbReference>
<accession>A0AAD7USJ3</accession>
<dbReference type="RefSeq" id="XP_058337292.1">
    <property type="nucleotide sequence ID" value="XM_058491950.1"/>
</dbReference>
<evidence type="ECO:0000259" key="1">
    <source>
        <dbReference type="Pfam" id="PF00078"/>
    </source>
</evidence>
<keyword evidence="3" id="KW-1185">Reference proteome</keyword>
<sequence>MERHMCYFVTKKGDLQSLRNWRPISPINTDAKIFTRLWNAPLVQAADSLINPLQTWFLPKRFIADNGMLAKLAMDQAYGHESSSSIAQLLDQEKAYDGIHPLCLHRVLSSFGIHDSFIVAITDLFFLTPIRLNINGHLSPAFQQQRGLRQDDPIFNLAIEPLLRAILDDSSFQGITFEYSSARFITIAFFAKFEASSLCR</sequence>
<organism evidence="2 3">
    <name type="scientific">Lichtheimia ornata</name>
    <dbReference type="NCBI Taxonomy" id="688661"/>
    <lineage>
        <taxon>Eukaryota</taxon>
        <taxon>Fungi</taxon>
        <taxon>Fungi incertae sedis</taxon>
        <taxon>Mucoromycota</taxon>
        <taxon>Mucoromycotina</taxon>
        <taxon>Mucoromycetes</taxon>
        <taxon>Mucorales</taxon>
        <taxon>Lichtheimiaceae</taxon>
        <taxon>Lichtheimia</taxon>
    </lineage>
</organism>
<dbReference type="InterPro" id="IPR000477">
    <property type="entry name" value="RT_dom"/>
</dbReference>
<dbReference type="PANTHER" id="PTHR31635">
    <property type="entry name" value="REVERSE TRANSCRIPTASE DOMAIN-CONTAINING PROTEIN-RELATED"/>
    <property type="match status" value="1"/>
</dbReference>
<dbReference type="PANTHER" id="PTHR31635:SF196">
    <property type="entry name" value="REVERSE TRANSCRIPTASE DOMAIN-CONTAINING PROTEIN-RELATED"/>
    <property type="match status" value="1"/>
</dbReference>
<name>A0AAD7USJ3_9FUNG</name>
<feature type="domain" description="Reverse transcriptase" evidence="1">
    <location>
        <begin position="11"/>
        <end position="163"/>
    </location>
</feature>
<evidence type="ECO:0000313" key="3">
    <source>
        <dbReference type="Proteomes" id="UP001234581"/>
    </source>
</evidence>
<evidence type="ECO:0000313" key="2">
    <source>
        <dbReference type="EMBL" id="KAJ8652378.1"/>
    </source>
</evidence>